<reference evidence="2 3" key="1">
    <citation type="submission" date="2020-08" db="EMBL/GenBank/DDBJ databases">
        <title>Genomic Encyclopedia of Type Strains, Phase IV (KMG-V): Genome sequencing to study the core and pangenomes of soil and plant-associated prokaryotes.</title>
        <authorList>
            <person name="Whitman W."/>
        </authorList>
    </citation>
    <scope>NUCLEOTIDE SEQUENCE [LARGE SCALE GENOMIC DNA]</scope>
    <source>
        <strain evidence="2 3">M2T3</strain>
    </source>
</reference>
<organism evidence="2 3">
    <name type="scientific">Pedobacter cryoconitis</name>
    <dbReference type="NCBI Taxonomy" id="188932"/>
    <lineage>
        <taxon>Bacteria</taxon>
        <taxon>Pseudomonadati</taxon>
        <taxon>Bacteroidota</taxon>
        <taxon>Sphingobacteriia</taxon>
        <taxon>Sphingobacteriales</taxon>
        <taxon>Sphingobacteriaceae</taxon>
        <taxon>Pedobacter</taxon>
    </lineage>
</organism>
<accession>A0A7X0J6I4</accession>
<dbReference type="AlphaFoldDB" id="A0A7X0J6I4"/>
<gene>
    <name evidence="2" type="ORF">HDF25_002916</name>
</gene>
<proteinExistence type="predicted"/>
<evidence type="ECO:0000259" key="1">
    <source>
        <dbReference type="Pfam" id="PF14028"/>
    </source>
</evidence>
<dbReference type="NCBIfam" id="TIGR03891">
    <property type="entry name" value="thiopep_ocin"/>
    <property type="match status" value="1"/>
</dbReference>
<feature type="domain" description="Thiopeptide-type bacteriocin biosynthesis" evidence="1">
    <location>
        <begin position="5"/>
        <end position="268"/>
    </location>
</feature>
<dbReference type="EMBL" id="JACHCC010000007">
    <property type="protein sequence ID" value="MBB6500757.1"/>
    <property type="molecule type" value="Genomic_DNA"/>
</dbReference>
<dbReference type="Proteomes" id="UP000521017">
    <property type="component" value="Unassembled WGS sequence"/>
</dbReference>
<name>A0A7X0J6I4_9SPHI</name>
<dbReference type="Pfam" id="PF14028">
    <property type="entry name" value="Lant_dehydr_C"/>
    <property type="match status" value="1"/>
</dbReference>
<sequence>MEQKWFAVYLFYPGELDEVLLGLIAPLTDVYLSDRRLVPSYFFIRYWEGGSHIRLRVKTGAEQWQVILKQLEERADKLFTGYDLTAAVYAPEIERYGDERSIYWAERHFFQSSVFVLNYICTRKNGASVLIQALRMQLILLFAAQLEMSRLTEIGAFFINGWLPRLYTKTDDFPAQKTFWLNEFENSFKRTKEFILPASLAFWEELNTGTADKQVMELLKVDQQIMLSYLAGGFGETKITEIMTSIMHMDNNRLGISNYEEAYGMYCTMQCLDFIAQNVFF</sequence>
<evidence type="ECO:0000313" key="2">
    <source>
        <dbReference type="EMBL" id="MBB6500757.1"/>
    </source>
</evidence>
<protein>
    <submittedName>
        <fullName evidence="2">Thiopeptide-type bacteriocin biosynthesis protein</fullName>
    </submittedName>
</protein>
<dbReference type="RefSeq" id="WP_184625860.1">
    <property type="nucleotide sequence ID" value="NZ_JACHCC010000007.1"/>
</dbReference>
<dbReference type="InterPro" id="IPR023809">
    <property type="entry name" value="Thiopep_bacteriocin_synth_dom"/>
</dbReference>
<evidence type="ECO:0000313" key="3">
    <source>
        <dbReference type="Proteomes" id="UP000521017"/>
    </source>
</evidence>
<comment type="caution">
    <text evidence="2">The sequence shown here is derived from an EMBL/GenBank/DDBJ whole genome shotgun (WGS) entry which is preliminary data.</text>
</comment>